<dbReference type="EC" id="2.7.1.-" evidence="5"/>
<dbReference type="SUPFAM" id="SSF56399">
    <property type="entry name" value="ADP-ribosylation"/>
    <property type="match status" value="1"/>
</dbReference>
<dbReference type="PANTHER" id="PTHR12684:SF2">
    <property type="entry name" value="TRNA 2'-PHOSPHOTRANSFERASE 1"/>
    <property type="match status" value="1"/>
</dbReference>
<dbReference type="Pfam" id="PF01885">
    <property type="entry name" value="PTS_2-RNA"/>
    <property type="match status" value="1"/>
</dbReference>
<dbReference type="Proteomes" id="UP000051681">
    <property type="component" value="Unassembled WGS sequence"/>
</dbReference>
<sequence>MLDSTNQRALVKRMKKALISKSKFLSLVLRHAPEEIDLTLDKSGWASVEKILSNRRQPITRDELIEIIDTNPKQRFALSEDGQYIRARQGHSRDVDLGLKPAIPPEKLFHGTSAASCDAILSEGLKPMGRQHVHLSVDVDTARTVGARHGKPVVLQIAAGPLHQNGQLFYLSENGVWLTGAIPPDAITR</sequence>
<dbReference type="GO" id="GO:0003950">
    <property type="term" value="F:NAD+ poly-ADP-ribosyltransferase activity"/>
    <property type="evidence" value="ECO:0007669"/>
    <property type="project" value="InterPro"/>
</dbReference>
<dbReference type="InterPro" id="IPR002745">
    <property type="entry name" value="Ptrans_KptA/Tpt1"/>
</dbReference>
<dbReference type="GO" id="GO:0006388">
    <property type="term" value="P:tRNA splicing, via endonucleolytic cleavage and ligation"/>
    <property type="evidence" value="ECO:0007669"/>
    <property type="project" value="UniProtKB-UniRule"/>
</dbReference>
<accession>A0A0P1H340</accession>
<evidence type="ECO:0000256" key="3">
    <source>
        <dbReference type="ARBA" id="ARBA00023027"/>
    </source>
</evidence>
<protein>
    <recommendedName>
        <fullName evidence="5">Probable RNA 2'-phosphotransferase</fullName>
        <ecNumber evidence="5">2.7.1.-</ecNumber>
    </recommendedName>
</protein>
<keyword evidence="7" id="KW-1185">Reference proteome</keyword>
<dbReference type="HAMAP" id="MF_00299">
    <property type="entry name" value="KptA"/>
    <property type="match status" value="1"/>
</dbReference>
<evidence type="ECO:0000313" key="7">
    <source>
        <dbReference type="Proteomes" id="UP000051681"/>
    </source>
</evidence>
<dbReference type="InterPro" id="IPR042080">
    <property type="entry name" value="RNA_2'-PTrans_N"/>
</dbReference>
<dbReference type="InterPro" id="IPR022928">
    <property type="entry name" value="RNA_2'-PTrans_KptA"/>
</dbReference>
<evidence type="ECO:0000313" key="6">
    <source>
        <dbReference type="EMBL" id="CUH84713.1"/>
    </source>
</evidence>
<gene>
    <name evidence="5" type="primary">kptA</name>
    <name evidence="6" type="ORF">TM5383_01925</name>
</gene>
<dbReference type="EMBL" id="CYSF01000007">
    <property type="protein sequence ID" value="CUH84713.1"/>
    <property type="molecule type" value="Genomic_DNA"/>
</dbReference>
<dbReference type="Gene3D" id="1.10.10.970">
    <property type="entry name" value="RNA 2'-phosphotransferase, Tpt1/KptA family, N-terminal domain"/>
    <property type="match status" value="1"/>
</dbReference>
<dbReference type="Gene3D" id="3.20.170.30">
    <property type="match status" value="1"/>
</dbReference>
<proteinExistence type="inferred from homology"/>
<dbReference type="InterPro" id="IPR042081">
    <property type="entry name" value="RNA_2'-PTrans_C"/>
</dbReference>
<dbReference type="PANTHER" id="PTHR12684">
    <property type="entry name" value="PUTATIVE PHOSPHOTRANSFERASE"/>
    <property type="match status" value="1"/>
</dbReference>
<dbReference type="RefSeq" id="WP_424202836.1">
    <property type="nucleotide sequence ID" value="NZ_JBMYKQ010000003.1"/>
</dbReference>
<evidence type="ECO:0000256" key="5">
    <source>
        <dbReference type="HAMAP-Rule" id="MF_00299"/>
    </source>
</evidence>
<evidence type="ECO:0000256" key="4">
    <source>
        <dbReference type="ARBA" id="ARBA00025212"/>
    </source>
</evidence>
<dbReference type="GO" id="GO:0000215">
    <property type="term" value="F:tRNA 2'-phosphotransferase activity"/>
    <property type="evidence" value="ECO:0007669"/>
    <property type="project" value="TreeGrafter"/>
</dbReference>
<dbReference type="STRING" id="340021.TM5383_01925"/>
<comment type="similarity">
    <text evidence="1 5">Belongs to the KptA/TPT1 family.</text>
</comment>
<reference evidence="6 7" key="1">
    <citation type="submission" date="2015-09" db="EMBL/GenBank/DDBJ databases">
        <authorList>
            <consortium name="Swine Surveillance"/>
        </authorList>
    </citation>
    <scope>NUCLEOTIDE SEQUENCE [LARGE SCALE GENOMIC DNA]</scope>
    <source>
        <strain evidence="6 7">CECT 8383</strain>
    </source>
</reference>
<name>A0A0P1H340_9RHOB</name>
<comment type="function">
    <text evidence="4 5">Removes the 2'-phosphate from RNA via an intermediate in which the phosphate is ADP-ribosylated by NAD followed by a presumed transesterification to release the RNA and generate ADP-ribose 1''-2''-cyclic phosphate (APPR&gt;P). May function as an ADP-ribosylase.</text>
</comment>
<organism evidence="6 7">
    <name type="scientific">Thalassovita mediterranea</name>
    <dbReference type="NCBI Taxonomy" id="340021"/>
    <lineage>
        <taxon>Bacteria</taxon>
        <taxon>Pseudomonadati</taxon>
        <taxon>Pseudomonadota</taxon>
        <taxon>Alphaproteobacteria</taxon>
        <taxon>Rhodobacterales</taxon>
        <taxon>Roseobacteraceae</taxon>
        <taxon>Thalassovita</taxon>
    </lineage>
</organism>
<evidence type="ECO:0000256" key="2">
    <source>
        <dbReference type="ARBA" id="ARBA00022679"/>
    </source>
</evidence>
<keyword evidence="2 5" id="KW-0808">Transferase</keyword>
<dbReference type="AlphaFoldDB" id="A0A0P1H340"/>
<keyword evidence="3 5" id="KW-0520">NAD</keyword>
<evidence type="ECO:0000256" key="1">
    <source>
        <dbReference type="ARBA" id="ARBA00009836"/>
    </source>
</evidence>